<evidence type="ECO:0000313" key="5">
    <source>
        <dbReference type="Proteomes" id="UP000294003"/>
    </source>
</evidence>
<sequence length="566" mass="62545">MSGASSRRFACDRCQASKQRCLRREDRDAERCDRCTQANVQCITTRAAPTFQIFSYSGKKRARKRSRLDSPEAQRPVGSNPGFRRRDPSLDQDCLHPPVDDGADTSPANMLMDLFADTPPTTRKTSGMTTFSSPQDMPSDHWGEQHLSVPVVSDNLPGLSMAPLTLNTNCDFSWDVENIMLNDFVFPDMEERSTRPQDSNEGLQEIISPRATCFPSQISPPQPLPRSVSISETSAYILPSFPIAERSKETGRDDEFAGTPADAFGKQHHKAKGRGLITARETETHAQALTKLNLSLIEQLDHIKEGLPHVTFGTLTLPINETGTAVTPLGNILNDTKRFLNILTRMNESTRGSRTVASSHKASKHNVSAYETPETQNSSSTASSSSSAYSSTASSSPESVVSPVSPELIGINTGTEQRHDTTVLLLILTCYINVVRLYVVLFTQTLDFLEDVSASEDSAFGLLPGLCFGNFPIQSRSLQVAMLIQIVTNLLEKTESQLGLPSECRISSRERHKNCGLISDDDFSRMAKAMMKREEYGRPENGKGGIKALRRYIRKVKELSRENMTT</sequence>
<keyword evidence="5" id="KW-1185">Reference proteome</keyword>
<feature type="region of interest" description="Disordered" evidence="2">
    <location>
        <begin position="119"/>
        <end position="138"/>
    </location>
</feature>
<proteinExistence type="predicted"/>
<feature type="region of interest" description="Disordered" evidence="2">
    <location>
        <begin position="248"/>
        <end position="269"/>
    </location>
</feature>
<accession>A0ABY0GZZ8</accession>
<evidence type="ECO:0000256" key="2">
    <source>
        <dbReference type="SAM" id="MobiDB-lite"/>
    </source>
</evidence>
<evidence type="ECO:0000256" key="1">
    <source>
        <dbReference type="ARBA" id="ARBA00023242"/>
    </source>
</evidence>
<feature type="compositionally biased region" description="Polar residues" evidence="2">
    <location>
        <begin position="119"/>
        <end position="136"/>
    </location>
</feature>
<comment type="caution">
    <text evidence="4">The sequence shown here is derived from an EMBL/GenBank/DDBJ whole genome shotgun (WGS) entry which is preliminary data.</text>
</comment>
<feature type="region of interest" description="Disordered" evidence="2">
    <location>
        <begin position="58"/>
        <end position="108"/>
    </location>
</feature>
<reference evidence="4 5" key="1">
    <citation type="submission" date="2018-06" db="EMBL/GenBank/DDBJ databases">
        <title>Complete Genomes of Monosporascus.</title>
        <authorList>
            <person name="Robinson A.J."/>
            <person name="Natvig D.O."/>
        </authorList>
    </citation>
    <scope>NUCLEOTIDE SEQUENCE [LARGE SCALE GENOMIC DNA]</scope>
    <source>
        <strain evidence="4 5">CBS 609.92</strain>
    </source>
</reference>
<dbReference type="CDD" id="cd00067">
    <property type="entry name" value="GAL4"/>
    <property type="match status" value="1"/>
</dbReference>
<keyword evidence="1" id="KW-0539">Nucleus</keyword>
<dbReference type="InterPro" id="IPR036864">
    <property type="entry name" value="Zn2-C6_fun-type_DNA-bd_sf"/>
</dbReference>
<dbReference type="PROSITE" id="PS50048">
    <property type="entry name" value="ZN2_CY6_FUNGAL_2"/>
    <property type="match status" value="1"/>
</dbReference>
<feature type="compositionally biased region" description="Polar residues" evidence="2">
    <location>
        <begin position="350"/>
        <end position="360"/>
    </location>
</feature>
<dbReference type="EMBL" id="QJNS01000379">
    <property type="protein sequence ID" value="RYO78506.1"/>
    <property type="molecule type" value="Genomic_DNA"/>
</dbReference>
<name>A0ABY0GZZ8_9PEZI</name>
<evidence type="ECO:0000313" key="4">
    <source>
        <dbReference type="EMBL" id="RYO78506.1"/>
    </source>
</evidence>
<evidence type="ECO:0000259" key="3">
    <source>
        <dbReference type="PROSITE" id="PS50048"/>
    </source>
</evidence>
<feature type="domain" description="Zn(2)-C6 fungal-type" evidence="3">
    <location>
        <begin position="10"/>
        <end position="44"/>
    </location>
</feature>
<feature type="compositionally biased region" description="Low complexity" evidence="2">
    <location>
        <begin position="378"/>
        <end position="403"/>
    </location>
</feature>
<organism evidence="4 5">
    <name type="scientific">Monosporascus cannonballus</name>
    <dbReference type="NCBI Taxonomy" id="155416"/>
    <lineage>
        <taxon>Eukaryota</taxon>
        <taxon>Fungi</taxon>
        <taxon>Dikarya</taxon>
        <taxon>Ascomycota</taxon>
        <taxon>Pezizomycotina</taxon>
        <taxon>Sordariomycetes</taxon>
        <taxon>Xylariomycetidae</taxon>
        <taxon>Xylariales</taxon>
        <taxon>Xylariales incertae sedis</taxon>
        <taxon>Monosporascus</taxon>
    </lineage>
</organism>
<gene>
    <name evidence="4" type="ORF">DL762_008664</name>
</gene>
<protein>
    <recommendedName>
        <fullName evidence="3">Zn(2)-C6 fungal-type domain-containing protein</fullName>
    </recommendedName>
</protein>
<dbReference type="SUPFAM" id="SSF57701">
    <property type="entry name" value="Zn2/Cys6 DNA-binding domain"/>
    <property type="match status" value="1"/>
</dbReference>
<dbReference type="InterPro" id="IPR001138">
    <property type="entry name" value="Zn2Cys6_DnaBD"/>
</dbReference>
<dbReference type="Proteomes" id="UP000294003">
    <property type="component" value="Unassembled WGS sequence"/>
</dbReference>
<feature type="region of interest" description="Disordered" evidence="2">
    <location>
        <begin position="350"/>
        <end position="403"/>
    </location>
</feature>